<organism evidence="9 10">
    <name type="scientific">Kocuria marina</name>
    <dbReference type="NCBI Taxonomy" id="223184"/>
    <lineage>
        <taxon>Bacteria</taxon>
        <taxon>Bacillati</taxon>
        <taxon>Actinomycetota</taxon>
        <taxon>Actinomycetes</taxon>
        <taxon>Micrococcales</taxon>
        <taxon>Micrococcaceae</taxon>
        <taxon>Kocuria</taxon>
    </lineage>
</organism>
<dbReference type="eggNOG" id="COG0579">
    <property type="taxonomic scope" value="Bacteria"/>
</dbReference>
<accession>A0A0B0D9C8</accession>
<proteinExistence type="inferred from homology"/>
<dbReference type="AlphaFoldDB" id="A0A0B0D9C8"/>
<dbReference type="NCBIfam" id="NF003611">
    <property type="entry name" value="PRK05257.3-2"/>
    <property type="match status" value="1"/>
</dbReference>
<evidence type="ECO:0000256" key="1">
    <source>
        <dbReference type="ARBA" id="ARBA00001139"/>
    </source>
</evidence>
<keyword evidence="7 8" id="KW-0560">Oxidoreductase</keyword>
<dbReference type="InterPro" id="IPR036188">
    <property type="entry name" value="FAD/NAD-bd_sf"/>
</dbReference>
<dbReference type="NCBIfam" id="NF009875">
    <property type="entry name" value="PRK13339.1"/>
    <property type="match status" value="1"/>
</dbReference>
<dbReference type="EC" id="1.1.5.4" evidence="8"/>
<dbReference type="Proteomes" id="UP000030664">
    <property type="component" value="Unassembled WGS sequence"/>
</dbReference>
<keyword evidence="6 8" id="KW-0274">FAD</keyword>
<dbReference type="UniPathway" id="UPA00223">
    <property type="reaction ID" value="UER01008"/>
</dbReference>
<comment type="similarity">
    <text evidence="8">Belongs to the MQO family.</text>
</comment>
<dbReference type="PANTHER" id="PTHR43104">
    <property type="entry name" value="L-2-HYDROXYGLUTARATE DEHYDROGENASE, MITOCHONDRIAL"/>
    <property type="match status" value="1"/>
</dbReference>
<dbReference type="GO" id="GO:0008924">
    <property type="term" value="F:L-malate dehydrogenase (quinone) activity"/>
    <property type="evidence" value="ECO:0007669"/>
    <property type="project" value="UniProtKB-UniRule"/>
</dbReference>
<dbReference type="NCBIfam" id="NF003610">
    <property type="entry name" value="PRK05257.3-1"/>
    <property type="match status" value="1"/>
</dbReference>
<dbReference type="Gene3D" id="3.50.50.60">
    <property type="entry name" value="FAD/NAD(P)-binding domain"/>
    <property type="match status" value="1"/>
</dbReference>
<evidence type="ECO:0000256" key="4">
    <source>
        <dbReference type="ARBA" id="ARBA00022532"/>
    </source>
</evidence>
<dbReference type="GO" id="GO:0047545">
    <property type="term" value="F:(S)-2-hydroxyglutarate dehydrogenase activity"/>
    <property type="evidence" value="ECO:0007669"/>
    <property type="project" value="TreeGrafter"/>
</dbReference>
<dbReference type="Gene3D" id="3.30.9.10">
    <property type="entry name" value="D-Amino Acid Oxidase, subunit A, domain 2"/>
    <property type="match status" value="1"/>
</dbReference>
<gene>
    <name evidence="8" type="primary">mqo</name>
    <name evidence="9" type="ORF">AS25_09430</name>
</gene>
<evidence type="ECO:0000256" key="3">
    <source>
        <dbReference type="ARBA" id="ARBA00005012"/>
    </source>
</evidence>
<evidence type="ECO:0000256" key="6">
    <source>
        <dbReference type="ARBA" id="ARBA00022827"/>
    </source>
</evidence>
<reference evidence="9 10" key="1">
    <citation type="submission" date="2014-09" db="EMBL/GenBank/DDBJ databases">
        <title>High-quality draft genome sequence of Kocuria marina SO9-6, an actinobacterium isolated from a copper mine.</title>
        <authorList>
            <person name="Castro D.B."/>
            <person name="Pereira L.B."/>
            <person name="Silva M.V."/>
            <person name="Silva B.P."/>
            <person name="Zanardi B.R."/>
            <person name="Carlos C."/>
            <person name="Belgini D.R."/>
            <person name="Limache E.G."/>
            <person name="Lacerda G.V."/>
            <person name="Nery M.B."/>
            <person name="Gomes M.B."/>
            <person name="Souza S."/>
            <person name="Silva T.M."/>
            <person name="Rodrigues V.D."/>
            <person name="Paulino L.C."/>
            <person name="Vicentini R."/>
            <person name="Ferraz L.F."/>
            <person name="Ottoboni L.M."/>
        </authorList>
    </citation>
    <scope>NUCLEOTIDE SEQUENCE [LARGE SCALE GENOMIC DNA]</scope>
    <source>
        <strain evidence="9 10">SO9-6</strain>
    </source>
</reference>
<sequence>MTSSQPTESVDVVLVGAGIMSATLATLLNDLQPDWSMTVLERLDAAGLESSNAWNNAGTGHSALCELNYAPQAADGTVSAKKALNINEQFQVTRQLWSSLVENGTLESPDTFINPVPHISMVFGEDHADYLRARYDAFKPHKLFERMEFTEDRDQIAEWAPLTMHGRGAGRVAATFAPEGTDVDFGALTNQLLTHLTGRNVTVRYGQEVTTLNRQSDGSWNVSVEDRLNSDNNRVIHARFVFLGAGGGALSLLQKSGIREAKGFGGFPVSGLFLRNTDPTVTSQHNAKVYGQASVGAPPMSVPHLDTRYVHGERALMFGPYGGFKPNFLKHGSLLDLPKSVRAHNLYPMTRAGLANLDLVKYLVGELTKTRSQRMDALREYYPTAEESQWELIEAGQRVQVMKSDRQKGGVLQFGTELVTSADGSIGALLGASPGASTAVPIMLNLLSRCFPAKMSEWEPRIKELIPAYGKKLDENPQLADEIMGHTAQVLGIK</sequence>
<protein>
    <recommendedName>
        <fullName evidence="8">Probable malate:quinone oxidoreductase</fullName>
        <ecNumber evidence="8">1.1.5.4</ecNumber>
    </recommendedName>
    <alternativeName>
        <fullName evidence="8">MQO</fullName>
    </alternativeName>
    <alternativeName>
        <fullName evidence="8">Malate dehydrogenase [quinone]</fullName>
    </alternativeName>
</protein>
<dbReference type="SUPFAM" id="SSF51905">
    <property type="entry name" value="FAD/NAD(P)-binding domain"/>
    <property type="match status" value="1"/>
</dbReference>
<dbReference type="InterPro" id="IPR006231">
    <property type="entry name" value="MQO"/>
</dbReference>
<keyword evidence="5 8" id="KW-0285">Flavoprotein</keyword>
<keyword evidence="4 8" id="KW-0816">Tricarboxylic acid cycle</keyword>
<dbReference type="HAMAP" id="MF_00212">
    <property type="entry name" value="MQO"/>
    <property type="match status" value="1"/>
</dbReference>
<dbReference type="NCBIfam" id="NF003603">
    <property type="entry name" value="PRK05257.1-1"/>
    <property type="match status" value="1"/>
</dbReference>
<dbReference type="RefSeq" id="WP_035964623.1">
    <property type="nucleotide sequence ID" value="NZ_JAQDQP010000002.1"/>
</dbReference>
<evidence type="ECO:0000313" key="9">
    <source>
        <dbReference type="EMBL" id="KHE73988.1"/>
    </source>
</evidence>
<evidence type="ECO:0000256" key="5">
    <source>
        <dbReference type="ARBA" id="ARBA00022630"/>
    </source>
</evidence>
<comment type="pathway">
    <text evidence="3 8">Carbohydrate metabolism; tricarboxylic acid cycle; oxaloacetate from (S)-malate (quinone route): step 1/1.</text>
</comment>
<evidence type="ECO:0000256" key="8">
    <source>
        <dbReference type="HAMAP-Rule" id="MF_00212"/>
    </source>
</evidence>
<comment type="caution">
    <text evidence="9">The sequence shown here is derived from an EMBL/GenBank/DDBJ whole genome shotgun (WGS) entry which is preliminary data.</text>
</comment>
<evidence type="ECO:0000256" key="2">
    <source>
        <dbReference type="ARBA" id="ARBA00001974"/>
    </source>
</evidence>
<evidence type="ECO:0000313" key="10">
    <source>
        <dbReference type="Proteomes" id="UP000030664"/>
    </source>
</evidence>
<name>A0A0B0D9C8_9MICC</name>
<comment type="catalytic activity">
    <reaction evidence="1 8">
        <text>(S)-malate + a quinone = a quinol + oxaloacetate</text>
        <dbReference type="Rhea" id="RHEA:46012"/>
        <dbReference type="ChEBI" id="CHEBI:15589"/>
        <dbReference type="ChEBI" id="CHEBI:16452"/>
        <dbReference type="ChEBI" id="CHEBI:24646"/>
        <dbReference type="ChEBI" id="CHEBI:132124"/>
        <dbReference type="EC" id="1.1.5.4"/>
    </reaction>
</comment>
<dbReference type="GO" id="GO:0006099">
    <property type="term" value="P:tricarboxylic acid cycle"/>
    <property type="evidence" value="ECO:0007669"/>
    <property type="project" value="UniProtKB-UniRule"/>
</dbReference>
<dbReference type="NCBIfam" id="NF003605">
    <property type="entry name" value="PRK05257.1-4"/>
    <property type="match status" value="1"/>
</dbReference>
<dbReference type="PANTHER" id="PTHR43104:SF2">
    <property type="entry name" value="L-2-HYDROXYGLUTARATE DEHYDROGENASE, MITOCHONDRIAL"/>
    <property type="match status" value="1"/>
</dbReference>
<dbReference type="STRING" id="223184.AS25_09430"/>
<dbReference type="Pfam" id="PF06039">
    <property type="entry name" value="Mqo"/>
    <property type="match status" value="1"/>
</dbReference>
<dbReference type="NCBIfam" id="TIGR01320">
    <property type="entry name" value="mal_quin_oxido"/>
    <property type="match status" value="1"/>
</dbReference>
<dbReference type="NCBIfam" id="NF003606">
    <property type="entry name" value="PRK05257.2-1"/>
    <property type="match status" value="1"/>
</dbReference>
<dbReference type="EMBL" id="JROM01000041">
    <property type="protein sequence ID" value="KHE73988.1"/>
    <property type="molecule type" value="Genomic_DNA"/>
</dbReference>
<evidence type="ECO:0000256" key="7">
    <source>
        <dbReference type="ARBA" id="ARBA00023002"/>
    </source>
</evidence>
<dbReference type="NCBIfam" id="NF003609">
    <property type="entry name" value="PRK05257.2-5"/>
    <property type="match status" value="1"/>
</dbReference>
<comment type="cofactor">
    <cofactor evidence="2 8">
        <name>FAD</name>
        <dbReference type="ChEBI" id="CHEBI:57692"/>
    </cofactor>
</comment>